<evidence type="ECO:0000256" key="8">
    <source>
        <dbReference type="SAM" id="Phobius"/>
    </source>
</evidence>
<keyword evidence="5 8" id="KW-0812">Transmembrane</keyword>
<keyword evidence="7 8" id="KW-0472">Membrane</keyword>
<sequence length="217" mass="22385">MINAPARLMAEFVGTFALVLLGAGSILSGADITGIALAHGIAIFVSVSAFAHISGGAFNPAVTIALWATKRIKSLDALAYIVTQLLGGLLAAFLLKFAYGSFAQTVGVPTLAQPIKPLYGLLVEAVATFLLMMVIMGVAIDSRGTFSAVAGLPIGLIITADILFAGPLTGGAMNPARWFGPAIASGQLDNFWIWILGPILGALAAVFLYDGLVKPKK</sequence>
<evidence type="ECO:0000313" key="9">
    <source>
        <dbReference type="EMBL" id="CAB4579623.1"/>
    </source>
</evidence>
<feature type="transmembrane region" description="Helical" evidence="8">
    <location>
        <begin position="191"/>
        <end position="209"/>
    </location>
</feature>
<evidence type="ECO:0000256" key="1">
    <source>
        <dbReference type="ARBA" id="ARBA00004651"/>
    </source>
</evidence>
<comment type="similarity">
    <text evidence="2">Belongs to the MIP/aquaporin (TC 1.A.8) family.</text>
</comment>
<dbReference type="EMBL" id="CAEZTU010000036">
    <property type="protein sequence ID" value="CAB4579623.1"/>
    <property type="molecule type" value="Genomic_DNA"/>
</dbReference>
<keyword evidence="4" id="KW-1003">Cell membrane</keyword>
<comment type="subcellular location">
    <subcellularLocation>
        <location evidence="1">Cell membrane</location>
        <topology evidence="1">Multi-pass membrane protein</topology>
    </subcellularLocation>
</comment>
<feature type="transmembrane region" description="Helical" evidence="8">
    <location>
        <begin position="78"/>
        <end position="99"/>
    </location>
</feature>
<dbReference type="PANTHER" id="PTHR19139:SF199">
    <property type="entry name" value="MIP17260P"/>
    <property type="match status" value="1"/>
</dbReference>
<dbReference type="SUPFAM" id="SSF81338">
    <property type="entry name" value="Aquaporin-like"/>
    <property type="match status" value="1"/>
</dbReference>
<feature type="transmembrane region" description="Helical" evidence="8">
    <location>
        <begin position="152"/>
        <end position="171"/>
    </location>
</feature>
<dbReference type="InterPro" id="IPR022357">
    <property type="entry name" value="MIP_CS"/>
</dbReference>
<name>A0A6J6EY02_9ZZZZ</name>
<dbReference type="PROSITE" id="PS00221">
    <property type="entry name" value="MIP"/>
    <property type="match status" value="1"/>
</dbReference>
<evidence type="ECO:0000256" key="6">
    <source>
        <dbReference type="ARBA" id="ARBA00022989"/>
    </source>
</evidence>
<dbReference type="PANTHER" id="PTHR19139">
    <property type="entry name" value="AQUAPORIN TRANSPORTER"/>
    <property type="match status" value="1"/>
</dbReference>
<proteinExistence type="inferred from homology"/>
<dbReference type="AlphaFoldDB" id="A0A6J6EY02"/>
<reference evidence="9" key="1">
    <citation type="submission" date="2020-05" db="EMBL/GenBank/DDBJ databases">
        <authorList>
            <person name="Chiriac C."/>
            <person name="Salcher M."/>
            <person name="Ghai R."/>
            <person name="Kavagutti S V."/>
        </authorList>
    </citation>
    <scope>NUCLEOTIDE SEQUENCE</scope>
</reference>
<evidence type="ECO:0000256" key="5">
    <source>
        <dbReference type="ARBA" id="ARBA00022692"/>
    </source>
</evidence>
<keyword evidence="6 8" id="KW-1133">Transmembrane helix</keyword>
<keyword evidence="3" id="KW-0813">Transport</keyword>
<evidence type="ECO:0000256" key="4">
    <source>
        <dbReference type="ARBA" id="ARBA00022475"/>
    </source>
</evidence>
<organism evidence="9">
    <name type="scientific">freshwater metagenome</name>
    <dbReference type="NCBI Taxonomy" id="449393"/>
    <lineage>
        <taxon>unclassified sequences</taxon>
        <taxon>metagenomes</taxon>
        <taxon>ecological metagenomes</taxon>
    </lineage>
</organism>
<gene>
    <name evidence="9" type="ORF">UFOPK1740_00818</name>
</gene>
<dbReference type="PRINTS" id="PR00783">
    <property type="entry name" value="MINTRINSICP"/>
</dbReference>
<feature type="transmembrane region" description="Helical" evidence="8">
    <location>
        <begin position="119"/>
        <end position="140"/>
    </location>
</feature>
<dbReference type="InterPro" id="IPR023271">
    <property type="entry name" value="Aquaporin-like"/>
</dbReference>
<dbReference type="GO" id="GO:0015250">
    <property type="term" value="F:water channel activity"/>
    <property type="evidence" value="ECO:0007669"/>
    <property type="project" value="TreeGrafter"/>
</dbReference>
<protein>
    <submittedName>
        <fullName evidence="9">Unannotated protein</fullName>
    </submittedName>
</protein>
<evidence type="ECO:0000256" key="7">
    <source>
        <dbReference type="ARBA" id="ARBA00023136"/>
    </source>
</evidence>
<dbReference type="Pfam" id="PF00230">
    <property type="entry name" value="MIP"/>
    <property type="match status" value="1"/>
</dbReference>
<evidence type="ECO:0000256" key="2">
    <source>
        <dbReference type="ARBA" id="ARBA00006175"/>
    </source>
</evidence>
<dbReference type="GO" id="GO:0005886">
    <property type="term" value="C:plasma membrane"/>
    <property type="evidence" value="ECO:0007669"/>
    <property type="project" value="UniProtKB-SubCell"/>
</dbReference>
<feature type="transmembrane region" description="Helical" evidence="8">
    <location>
        <begin position="39"/>
        <end position="66"/>
    </location>
</feature>
<dbReference type="InterPro" id="IPR034294">
    <property type="entry name" value="Aquaporin_transptr"/>
</dbReference>
<dbReference type="InterPro" id="IPR000425">
    <property type="entry name" value="MIP"/>
</dbReference>
<accession>A0A6J6EY02</accession>
<dbReference type="Gene3D" id="1.20.1080.10">
    <property type="entry name" value="Glycerol uptake facilitator protein"/>
    <property type="match status" value="1"/>
</dbReference>
<evidence type="ECO:0000256" key="3">
    <source>
        <dbReference type="ARBA" id="ARBA00022448"/>
    </source>
</evidence>